<proteinExistence type="predicted"/>
<keyword evidence="2" id="KW-0326">Glycosidase</keyword>
<evidence type="ECO:0000259" key="3">
    <source>
        <dbReference type="Pfam" id="PF01156"/>
    </source>
</evidence>
<dbReference type="InterPro" id="IPR023186">
    <property type="entry name" value="IUNH"/>
</dbReference>
<protein>
    <submittedName>
        <fullName evidence="4">Nucleoside hydrolase</fullName>
    </submittedName>
</protein>
<dbReference type="Gene3D" id="3.90.245.10">
    <property type="entry name" value="Ribonucleoside hydrolase-like"/>
    <property type="match status" value="2"/>
</dbReference>
<dbReference type="SUPFAM" id="SSF53590">
    <property type="entry name" value="Nucleoside hydrolase"/>
    <property type="match status" value="2"/>
</dbReference>
<name>A0A5M9ZJ24_9BIFI</name>
<dbReference type="InterPro" id="IPR001910">
    <property type="entry name" value="Inosine/uridine_hydrolase_dom"/>
</dbReference>
<reference evidence="4 5" key="1">
    <citation type="journal article" date="2019" name="Syst. Appl. Microbiol.">
        <title>Characterization of Bifidobacterium species in feaces of the Egyptian fruit bat: Description of B. vespertilionis sp. nov. and B. rousetti sp. nov.</title>
        <authorList>
            <person name="Modesto M."/>
            <person name="Satti M."/>
            <person name="Watanabe K."/>
            <person name="Puglisi E."/>
            <person name="Morelli L."/>
            <person name="Huang C.-H."/>
            <person name="Liou J.-S."/>
            <person name="Miyashita M."/>
            <person name="Tamura T."/>
            <person name="Saito S."/>
            <person name="Mori K."/>
            <person name="Huang L."/>
            <person name="Sciavilla P."/>
            <person name="Sandri C."/>
            <person name="Spiezio C."/>
            <person name="Vitali F."/>
            <person name="Cavalieri D."/>
            <person name="Perpetuini G."/>
            <person name="Tofalo R."/>
            <person name="Bonetti A."/>
            <person name="Arita M."/>
            <person name="Mattarelli P."/>
        </authorList>
    </citation>
    <scope>NUCLEOTIDE SEQUENCE [LARGE SCALE GENOMIC DNA]</scope>
    <source>
        <strain evidence="4 5">RST7</strain>
    </source>
</reference>
<feature type="domain" description="Inosine/uridine-preferring nucleoside hydrolase" evidence="3">
    <location>
        <begin position="257"/>
        <end position="473"/>
    </location>
</feature>
<dbReference type="PANTHER" id="PTHR12304">
    <property type="entry name" value="INOSINE-URIDINE PREFERRING NUCLEOSIDE HYDROLASE"/>
    <property type="match status" value="1"/>
</dbReference>
<gene>
    <name evidence="4" type="ORF">EMO89_10340</name>
</gene>
<dbReference type="Proteomes" id="UP000412028">
    <property type="component" value="Unassembled WGS sequence"/>
</dbReference>
<accession>A0A5M9ZJ24</accession>
<evidence type="ECO:0000313" key="4">
    <source>
        <dbReference type="EMBL" id="KAA8827550.1"/>
    </source>
</evidence>
<evidence type="ECO:0000313" key="5">
    <source>
        <dbReference type="Proteomes" id="UP000412028"/>
    </source>
</evidence>
<dbReference type="GO" id="GO:0008477">
    <property type="term" value="F:purine nucleosidase activity"/>
    <property type="evidence" value="ECO:0007669"/>
    <property type="project" value="TreeGrafter"/>
</dbReference>
<dbReference type="Pfam" id="PF01156">
    <property type="entry name" value="IU_nuc_hydro"/>
    <property type="match status" value="2"/>
</dbReference>
<dbReference type="GO" id="GO:0005829">
    <property type="term" value="C:cytosol"/>
    <property type="evidence" value="ECO:0007669"/>
    <property type="project" value="TreeGrafter"/>
</dbReference>
<dbReference type="EMBL" id="RZUI01000018">
    <property type="protein sequence ID" value="KAA8827550.1"/>
    <property type="molecule type" value="Genomic_DNA"/>
</dbReference>
<feature type="domain" description="Inosine/uridine-preferring nucleoside hydrolase" evidence="3">
    <location>
        <begin position="16"/>
        <end position="107"/>
    </location>
</feature>
<evidence type="ECO:0000256" key="2">
    <source>
        <dbReference type="ARBA" id="ARBA00023295"/>
    </source>
</evidence>
<dbReference type="InterPro" id="IPR036452">
    <property type="entry name" value="Ribo_hydro-like"/>
</dbReference>
<dbReference type="OrthoDB" id="9797882at2"/>
<sequence length="485" mass="49675">MADGLGGDAGSGTTRIVLDVDTGIDDTLAIAYLLGSPNVDLLGVIGVYGNVTAETAVRNTRDVLRLFGRPDVPVLHGMPRPSWADCFEVDEGCARFHGGNGLGNVNPAEYVDGVGDDAGVDVGAGGAGTAGAGEDVAGAGAGVVVLGGDAVGGTGSDEGADVGSGVDGGATGVDLAGDVAELGVDVDLNRGADTDDAVGGAHGTSLADVVAEARDSLSVDTGSAVADAAAEVHTFAASGRVKSVGGYRADAEADLEEVVAAERAVRRAESEGVRFIIDAVRRYGRDVIVLATGPLTDVAAAIDAAPDIVDHLRVVMMGGALTQEGNCYDLVCETNIIQDPEAANRVFRSGADVTMVGLDVTHQCLLTRADAQSWRDTGTARGRFLADMVEFYINANEDADPMFLAGSPLHDPLAAAVALDPSLVSCFDVNMMVETRTGDGYGFRGRTIGDPTRLRTPRKTAHVALGVDADRFVSQFRDRVAALCR</sequence>
<dbReference type="AlphaFoldDB" id="A0A5M9ZJ24"/>
<organism evidence="4 5">
    <name type="scientific">Bifidobacterium tissieri</name>
    <dbReference type="NCBI Taxonomy" id="1630162"/>
    <lineage>
        <taxon>Bacteria</taxon>
        <taxon>Bacillati</taxon>
        <taxon>Actinomycetota</taxon>
        <taxon>Actinomycetes</taxon>
        <taxon>Bifidobacteriales</taxon>
        <taxon>Bifidobacteriaceae</taxon>
        <taxon>Bifidobacterium</taxon>
    </lineage>
</organism>
<dbReference type="GO" id="GO:0006152">
    <property type="term" value="P:purine nucleoside catabolic process"/>
    <property type="evidence" value="ECO:0007669"/>
    <property type="project" value="TreeGrafter"/>
</dbReference>
<dbReference type="RefSeq" id="WP_150382006.1">
    <property type="nucleotide sequence ID" value="NZ_RZUI01000018.1"/>
</dbReference>
<keyword evidence="1 4" id="KW-0378">Hydrolase</keyword>
<dbReference type="PANTHER" id="PTHR12304:SF4">
    <property type="entry name" value="URIDINE NUCLEOSIDASE"/>
    <property type="match status" value="1"/>
</dbReference>
<evidence type="ECO:0000256" key="1">
    <source>
        <dbReference type="ARBA" id="ARBA00022801"/>
    </source>
</evidence>
<comment type="caution">
    <text evidence="4">The sequence shown here is derived from an EMBL/GenBank/DDBJ whole genome shotgun (WGS) entry which is preliminary data.</text>
</comment>